<dbReference type="InterPro" id="IPR000362">
    <property type="entry name" value="Fumarate_lyase_fam"/>
</dbReference>
<dbReference type="InterPro" id="IPR024083">
    <property type="entry name" value="Fumarase/histidase_N"/>
</dbReference>
<dbReference type="PRINTS" id="PR00145">
    <property type="entry name" value="ARGSUCLYASE"/>
</dbReference>
<comment type="caution">
    <text evidence="4">The sequence shown here is derived from an EMBL/GenBank/DDBJ whole genome shotgun (WGS) entry which is preliminary data.</text>
</comment>
<feature type="domain" description="Fumarate lyase N-terminal" evidence="3">
    <location>
        <begin position="86"/>
        <end position="295"/>
    </location>
</feature>
<dbReference type="InterPro" id="IPR008948">
    <property type="entry name" value="L-Aspartase-like"/>
</dbReference>
<dbReference type="OrthoDB" id="9768878at2"/>
<gene>
    <name evidence="4" type="ORF">TL10_27420</name>
</gene>
<dbReference type="Proteomes" id="UP000032221">
    <property type="component" value="Unassembled WGS sequence"/>
</dbReference>
<dbReference type="RefSeq" id="WP_016895385.1">
    <property type="nucleotide sequence ID" value="NZ_JXST01000061.1"/>
</dbReference>
<evidence type="ECO:0000259" key="3">
    <source>
        <dbReference type="Pfam" id="PF00206"/>
    </source>
</evidence>
<dbReference type="PROSITE" id="PS00163">
    <property type="entry name" value="FUMARATE_LYASES"/>
    <property type="match status" value="1"/>
</dbReference>
<dbReference type="GO" id="GO:0016829">
    <property type="term" value="F:lyase activity"/>
    <property type="evidence" value="ECO:0007669"/>
    <property type="project" value="UniProtKB-KW"/>
</dbReference>
<dbReference type="SUPFAM" id="SSF48557">
    <property type="entry name" value="L-aspartase-like"/>
    <property type="match status" value="1"/>
</dbReference>
<evidence type="ECO:0000256" key="1">
    <source>
        <dbReference type="ARBA" id="ARBA00023239"/>
    </source>
</evidence>
<dbReference type="InterPro" id="IPR022761">
    <property type="entry name" value="Fumarate_lyase_N"/>
</dbReference>
<evidence type="ECO:0000256" key="2">
    <source>
        <dbReference type="ARBA" id="ARBA00034772"/>
    </source>
</evidence>
<protein>
    <submittedName>
        <fullName evidence="4">3-carboxy-cis,cis-muconate cycloisomerase</fullName>
    </submittedName>
</protein>
<keyword evidence="1" id="KW-0456">Lyase</keyword>
<dbReference type="Gene3D" id="1.20.200.10">
    <property type="entry name" value="Fumarase/aspartase (Central domain)"/>
    <property type="match status" value="1"/>
</dbReference>
<keyword evidence="4" id="KW-0413">Isomerase</keyword>
<evidence type="ECO:0000313" key="5">
    <source>
        <dbReference type="Proteomes" id="UP000032221"/>
    </source>
</evidence>
<dbReference type="STRING" id="280871.TL10_27420"/>
<dbReference type="PATRIC" id="fig|280871.6.peg.5685"/>
<accession>A0A0D1L684</accession>
<dbReference type="PANTHER" id="PTHR43172:SF2">
    <property type="entry name" value="ADENYLOSUCCINATE LYASE C-TERMINAL DOMAIN-CONTAINING PROTEIN"/>
    <property type="match status" value="1"/>
</dbReference>
<evidence type="ECO:0000313" key="4">
    <source>
        <dbReference type="EMBL" id="KIU13862.1"/>
    </source>
</evidence>
<dbReference type="Gene3D" id="1.10.275.10">
    <property type="entry name" value="Fumarase/aspartase (N-terminal domain)"/>
    <property type="match status" value="1"/>
</dbReference>
<reference evidence="4 5" key="1">
    <citation type="submission" date="2015-01" db="EMBL/GenBank/DDBJ databases">
        <title>Genome sequence of Mycobacterium llatzerense and Mycobacterium immunogenum recovered from brain abscess.</title>
        <authorList>
            <person name="Greninger A.L."/>
            <person name="Langelier C."/>
            <person name="Cunningham G."/>
            <person name="Chiu C.Y."/>
            <person name="Miller S."/>
        </authorList>
    </citation>
    <scope>NUCLEOTIDE SEQUENCE [LARGE SCALE GENOMIC DNA]</scope>
    <source>
        <strain evidence="4 5">CLUC14</strain>
    </source>
</reference>
<sequence>MTDLFWPGDERAGDLMSAEALLAAMVRVESAWLDALVASGLAPSAAATDLAPLVTVDDLPHIAAAAEGSGNPVVPLVGLLRSRAPQPAATWLHRGLTSQDVLDTALMLALRDALDRLIDELRAQVTALSRLAAQHADTPMVGRTLTQHAVPTTFGAVAAGWLDGLVDAADLVQDARSLLPVQLGGAVGTLSAATELANLRGHEDPQGTSADLVASTAAALGLRELRPWHTSRATVTRTSDALVSCTDAWGHVATDVATLARTEIGELAEPTAEGRGGSSTMPHKNNPILSVLVRRAALGAPALAATMHLASATAGDQRPDGAWHVEWSTLHMLGRRSVVAASQTTELLQGLHVDAERMRATLDRSTDSVLAERRTIAGLLDKTADSDPTTYRGFSEDLIVGAVERAQTFLEENE</sequence>
<keyword evidence="5" id="KW-1185">Reference proteome</keyword>
<dbReference type="GO" id="GO:0016853">
    <property type="term" value="F:isomerase activity"/>
    <property type="evidence" value="ECO:0007669"/>
    <property type="project" value="UniProtKB-KW"/>
</dbReference>
<name>A0A0D1L684_9MYCO</name>
<dbReference type="Pfam" id="PF00206">
    <property type="entry name" value="Lyase_1"/>
    <property type="match status" value="1"/>
</dbReference>
<dbReference type="PRINTS" id="PR00149">
    <property type="entry name" value="FUMRATELYASE"/>
</dbReference>
<dbReference type="PANTHER" id="PTHR43172">
    <property type="entry name" value="ADENYLOSUCCINATE LYASE"/>
    <property type="match status" value="1"/>
</dbReference>
<organism evidence="4 5">
    <name type="scientific">Mycolicibacterium llatzerense</name>
    <dbReference type="NCBI Taxonomy" id="280871"/>
    <lineage>
        <taxon>Bacteria</taxon>
        <taxon>Bacillati</taxon>
        <taxon>Actinomycetota</taxon>
        <taxon>Actinomycetes</taxon>
        <taxon>Mycobacteriales</taxon>
        <taxon>Mycobacteriaceae</taxon>
        <taxon>Mycolicibacterium</taxon>
    </lineage>
</organism>
<dbReference type="InterPro" id="IPR020557">
    <property type="entry name" value="Fumarate_lyase_CS"/>
</dbReference>
<proteinExistence type="inferred from homology"/>
<comment type="similarity">
    <text evidence="2">Belongs to the class-II fumarase/aspartase family.</text>
</comment>
<dbReference type="AlphaFoldDB" id="A0A0D1L684"/>
<dbReference type="EMBL" id="JXST01000061">
    <property type="protein sequence ID" value="KIU13862.1"/>
    <property type="molecule type" value="Genomic_DNA"/>
</dbReference>